<proteinExistence type="predicted"/>
<organism evidence="1 2">
    <name type="scientific">Catalinimonas alkaloidigena</name>
    <dbReference type="NCBI Taxonomy" id="1075417"/>
    <lineage>
        <taxon>Bacteria</taxon>
        <taxon>Pseudomonadati</taxon>
        <taxon>Bacteroidota</taxon>
        <taxon>Cytophagia</taxon>
        <taxon>Cytophagales</taxon>
        <taxon>Catalimonadaceae</taxon>
        <taxon>Catalinimonas</taxon>
    </lineage>
</organism>
<evidence type="ECO:0000313" key="2">
    <source>
        <dbReference type="Proteomes" id="UP000198510"/>
    </source>
</evidence>
<keyword evidence="2" id="KW-1185">Reference proteome</keyword>
<name>A0A1G9SDU8_9BACT</name>
<gene>
    <name evidence="1" type="ORF">SAMN05421823_112107</name>
</gene>
<accession>A0A1G9SDU8</accession>
<dbReference type="RefSeq" id="WP_143017457.1">
    <property type="nucleotide sequence ID" value="NZ_FNFO01000012.1"/>
</dbReference>
<dbReference type="OrthoDB" id="949867at2"/>
<dbReference type="EMBL" id="FNFO01000012">
    <property type="protein sequence ID" value="SDM32975.1"/>
    <property type="molecule type" value="Genomic_DNA"/>
</dbReference>
<protein>
    <recommendedName>
        <fullName evidence="3">Lipoprotein</fullName>
    </recommendedName>
</protein>
<dbReference type="InterPro" id="IPR046219">
    <property type="entry name" value="DUF6252"/>
</dbReference>
<dbReference type="AlphaFoldDB" id="A0A1G9SDU8"/>
<dbReference type="PROSITE" id="PS51257">
    <property type="entry name" value="PROKAR_LIPOPROTEIN"/>
    <property type="match status" value="1"/>
</dbReference>
<reference evidence="1 2" key="1">
    <citation type="submission" date="2016-10" db="EMBL/GenBank/DDBJ databases">
        <authorList>
            <person name="de Groot N.N."/>
        </authorList>
    </citation>
    <scope>NUCLEOTIDE SEQUENCE [LARGE SCALE GENOMIC DNA]</scope>
    <source>
        <strain evidence="1 2">DSM 25186</strain>
    </source>
</reference>
<evidence type="ECO:0008006" key="3">
    <source>
        <dbReference type="Google" id="ProtNLM"/>
    </source>
</evidence>
<evidence type="ECO:0000313" key="1">
    <source>
        <dbReference type="EMBL" id="SDM32975.1"/>
    </source>
</evidence>
<sequence>MSRFPSCIVLLSLLLFSGCDWFKKEPSPKEELPAATQEGRHSFGVLLNGEVWQPKGSSGRFGQGNLIASYQFDGTFNISAYRREGENESALSIYSDSIYSEGVYRLNNPSRQSVSYLPMDCSYDQDSTVYHEGKLTITRFDLEAKVIAGTFEFVLARPGCDTIRGTQGRFDIRLF</sequence>
<dbReference type="Proteomes" id="UP000198510">
    <property type="component" value="Unassembled WGS sequence"/>
</dbReference>
<dbReference type="Pfam" id="PF19765">
    <property type="entry name" value="DUF6252"/>
    <property type="match status" value="1"/>
</dbReference>